<keyword evidence="2 6" id="KW-0489">Methyltransferase</keyword>
<evidence type="ECO:0000256" key="2">
    <source>
        <dbReference type="ARBA" id="ARBA00022603"/>
    </source>
</evidence>
<keyword evidence="7" id="KW-1185">Reference proteome</keyword>
<dbReference type="InterPro" id="IPR029028">
    <property type="entry name" value="Alpha/beta_knot_MTases"/>
</dbReference>
<evidence type="ECO:0000256" key="3">
    <source>
        <dbReference type="ARBA" id="ARBA00022679"/>
    </source>
</evidence>
<evidence type="ECO:0000256" key="1">
    <source>
        <dbReference type="ARBA" id="ARBA00007228"/>
    </source>
</evidence>
<dbReference type="PANTHER" id="PTHR43191">
    <property type="entry name" value="RRNA METHYLTRANSFERASE 3"/>
    <property type="match status" value="1"/>
</dbReference>
<sequence length="277" mass="29708">MNPCPDIVIRSHANPTVRHLVRLRSNRTRRKEKRLLVDGWRETGQAIEAGLELVRLVVPESVEDPKSDATLIERAAAEQKLTRVCHAVMEKISYGDNSRGVVGEFLEPRKTLGDLQLSNTPLVLVLDCLEKPGNIGAVFRSADAAGVDAVILCGGGSDVYNPNAIRSSLGTVFSIPNVSASEADTIAFCSERGIQVVAARVESSTELWSTDLTGPLAIVLGSEADGLGKHFSIVDKKATSAVRIPMLGAVDSLNVSVSAAVILYEAQRQRLSISRAK</sequence>
<dbReference type="CDD" id="cd18104">
    <property type="entry name" value="SpoU-like_RNA-MTase"/>
    <property type="match status" value="1"/>
</dbReference>
<dbReference type="InterPro" id="IPR051259">
    <property type="entry name" value="rRNA_Methyltransferase"/>
</dbReference>
<dbReference type="Gene3D" id="3.40.1280.10">
    <property type="match status" value="1"/>
</dbReference>
<evidence type="ECO:0000259" key="4">
    <source>
        <dbReference type="Pfam" id="PF00588"/>
    </source>
</evidence>
<dbReference type="InterPro" id="IPR029064">
    <property type="entry name" value="Ribosomal_eL30-like_sf"/>
</dbReference>
<dbReference type="EMBL" id="SJPY01000004">
    <property type="protein sequence ID" value="TWU41330.1"/>
    <property type="molecule type" value="Genomic_DNA"/>
</dbReference>
<dbReference type="Pfam" id="PF22435">
    <property type="entry name" value="MRM3-like_sub_bind"/>
    <property type="match status" value="1"/>
</dbReference>
<comment type="caution">
    <text evidence="6">The sequence shown here is derived from an EMBL/GenBank/DDBJ whole genome shotgun (WGS) entry which is preliminary data.</text>
</comment>
<dbReference type="InterPro" id="IPR053888">
    <property type="entry name" value="MRM3-like_sub_bind"/>
</dbReference>
<dbReference type="InterPro" id="IPR029026">
    <property type="entry name" value="tRNA_m1G_MTases_N"/>
</dbReference>
<gene>
    <name evidence="6" type="primary">rlmB</name>
    <name evidence="6" type="ORF">Q31b_27690</name>
</gene>
<dbReference type="RefSeq" id="WP_146600172.1">
    <property type="nucleotide sequence ID" value="NZ_SJPY01000004.1"/>
</dbReference>
<dbReference type="InterPro" id="IPR001537">
    <property type="entry name" value="SpoU_MeTrfase"/>
</dbReference>
<reference evidence="6 7" key="1">
    <citation type="submission" date="2019-02" db="EMBL/GenBank/DDBJ databases">
        <title>Deep-cultivation of Planctomycetes and their phenomic and genomic characterization uncovers novel biology.</title>
        <authorList>
            <person name="Wiegand S."/>
            <person name="Jogler M."/>
            <person name="Boedeker C."/>
            <person name="Pinto D."/>
            <person name="Vollmers J."/>
            <person name="Rivas-Marin E."/>
            <person name="Kohn T."/>
            <person name="Peeters S.H."/>
            <person name="Heuer A."/>
            <person name="Rast P."/>
            <person name="Oberbeckmann S."/>
            <person name="Bunk B."/>
            <person name="Jeske O."/>
            <person name="Meyerdierks A."/>
            <person name="Storesund J.E."/>
            <person name="Kallscheuer N."/>
            <person name="Luecker S."/>
            <person name="Lage O.M."/>
            <person name="Pohl T."/>
            <person name="Merkel B.J."/>
            <person name="Hornburger P."/>
            <person name="Mueller R.-W."/>
            <person name="Bruemmer F."/>
            <person name="Labrenz M."/>
            <person name="Spormann A.M."/>
            <person name="Op Den Camp H."/>
            <person name="Overmann J."/>
            <person name="Amann R."/>
            <person name="Jetten M.S.M."/>
            <person name="Mascher T."/>
            <person name="Medema M.H."/>
            <person name="Devos D.P."/>
            <person name="Kaster A.-K."/>
            <person name="Ovreas L."/>
            <person name="Rohde M."/>
            <person name="Galperin M.Y."/>
            <person name="Jogler C."/>
        </authorList>
    </citation>
    <scope>NUCLEOTIDE SEQUENCE [LARGE SCALE GENOMIC DNA]</scope>
    <source>
        <strain evidence="6 7">Q31b</strain>
    </source>
</reference>
<feature type="domain" description="tRNA/rRNA methyltransferase SpoU type" evidence="4">
    <location>
        <begin position="122"/>
        <end position="264"/>
    </location>
</feature>
<feature type="domain" description="MRM3-like substrate binding" evidence="5">
    <location>
        <begin position="14"/>
        <end position="103"/>
    </location>
</feature>
<comment type="similarity">
    <text evidence="1">Belongs to the class IV-like SAM-binding methyltransferase superfamily. RNA methyltransferase TrmH family.</text>
</comment>
<dbReference type="PANTHER" id="PTHR43191:SF2">
    <property type="entry name" value="RRNA METHYLTRANSFERASE 3, MITOCHONDRIAL"/>
    <property type="match status" value="1"/>
</dbReference>
<dbReference type="SUPFAM" id="SSF55315">
    <property type="entry name" value="L30e-like"/>
    <property type="match status" value="1"/>
</dbReference>
<organism evidence="6 7">
    <name type="scientific">Novipirellula aureliae</name>
    <dbReference type="NCBI Taxonomy" id="2527966"/>
    <lineage>
        <taxon>Bacteria</taxon>
        <taxon>Pseudomonadati</taxon>
        <taxon>Planctomycetota</taxon>
        <taxon>Planctomycetia</taxon>
        <taxon>Pirellulales</taxon>
        <taxon>Pirellulaceae</taxon>
        <taxon>Novipirellula</taxon>
    </lineage>
</organism>
<protein>
    <submittedName>
        <fullName evidence="6">23S rRNA (Guanosine-2'-O-)-methyltransferase RlmB</fullName>
        <ecNumber evidence="6">2.1.1.185</ecNumber>
    </submittedName>
</protein>
<dbReference type="AlphaFoldDB" id="A0A5C6DX62"/>
<accession>A0A5C6DX62</accession>
<dbReference type="OrthoDB" id="9794400at2"/>
<dbReference type="EC" id="2.1.1.185" evidence="6"/>
<dbReference type="Proteomes" id="UP000315471">
    <property type="component" value="Unassembled WGS sequence"/>
</dbReference>
<evidence type="ECO:0000259" key="5">
    <source>
        <dbReference type="Pfam" id="PF22435"/>
    </source>
</evidence>
<dbReference type="GO" id="GO:0003723">
    <property type="term" value="F:RNA binding"/>
    <property type="evidence" value="ECO:0007669"/>
    <property type="project" value="InterPro"/>
</dbReference>
<dbReference type="Pfam" id="PF00588">
    <property type="entry name" value="SpoU_methylase"/>
    <property type="match status" value="1"/>
</dbReference>
<dbReference type="GO" id="GO:0006396">
    <property type="term" value="P:RNA processing"/>
    <property type="evidence" value="ECO:0007669"/>
    <property type="project" value="InterPro"/>
</dbReference>
<name>A0A5C6DX62_9BACT</name>
<dbReference type="Gene3D" id="3.30.1330.30">
    <property type="match status" value="1"/>
</dbReference>
<keyword evidence="3 6" id="KW-0808">Transferase</keyword>
<dbReference type="SUPFAM" id="SSF75217">
    <property type="entry name" value="alpha/beta knot"/>
    <property type="match status" value="1"/>
</dbReference>
<evidence type="ECO:0000313" key="7">
    <source>
        <dbReference type="Proteomes" id="UP000315471"/>
    </source>
</evidence>
<dbReference type="GO" id="GO:0008173">
    <property type="term" value="F:RNA methyltransferase activity"/>
    <property type="evidence" value="ECO:0007669"/>
    <property type="project" value="InterPro"/>
</dbReference>
<proteinExistence type="inferred from homology"/>
<dbReference type="GO" id="GO:0032259">
    <property type="term" value="P:methylation"/>
    <property type="evidence" value="ECO:0007669"/>
    <property type="project" value="UniProtKB-KW"/>
</dbReference>
<evidence type="ECO:0000313" key="6">
    <source>
        <dbReference type="EMBL" id="TWU41330.1"/>
    </source>
</evidence>